<dbReference type="STRING" id="1230454.C461_01142"/>
<comment type="caution">
    <text evidence="2">The sequence shown here is derived from an EMBL/GenBank/DDBJ whole genome shotgun (WGS) entry which is preliminary data.</text>
</comment>
<dbReference type="OrthoDB" id="291397at2157"/>
<protein>
    <submittedName>
        <fullName evidence="2">Uncharacterized protein</fullName>
    </submittedName>
</protein>
<feature type="transmembrane region" description="Helical" evidence="1">
    <location>
        <begin position="44"/>
        <end position="70"/>
    </location>
</feature>
<evidence type="ECO:0000256" key="1">
    <source>
        <dbReference type="SAM" id="Phobius"/>
    </source>
</evidence>
<evidence type="ECO:0000313" key="2">
    <source>
        <dbReference type="EMBL" id="EMA70536.1"/>
    </source>
</evidence>
<keyword evidence="1" id="KW-0472">Membrane</keyword>
<gene>
    <name evidence="2" type="ORF">C461_01142</name>
</gene>
<keyword evidence="1" id="KW-0812">Transmembrane</keyword>
<dbReference type="Proteomes" id="UP000011575">
    <property type="component" value="Unassembled WGS sequence"/>
</dbReference>
<dbReference type="PATRIC" id="fig|1230454.4.peg.239"/>
<reference evidence="2 3" key="1">
    <citation type="journal article" date="2014" name="PLoS Genet.">
        <title>Phylogenetically driven sequencing of extremely halophilic archaea reveals strategies for static and dynamic osmo-response.</title>
        <authorList>
            <person name="Becker E.A."/>
            <person name="Seitzer P.M."/>
            <person name="Tritt A."/>
            <person name="Larsen D."/>
            <person name="Krusor M."/>
            <person name="Yao A.I."/>
            <person name="Wu D."/>
            <person name="Madern D."/>
            <person name="Eisen J.A."/>
            <person name="Darling A.E."/>
            <person name="Facciotti M.T."/>
        </authorList>
    </citation>
    <scope>NUCLEOTIDE SEQUENCE [LARGE SCALE GENOMIC DNA]</scope>
    <source>
        <strain evidence="2 3">JCM 13560</strain>
    </source>
</reference>
<name>M0PKF3_9EURY</name>
<dbReference type="EMBL" id="AOJI01000003">
    <property type="protein sequence ID" value="EMA70536.1"/>
    <property type="molecule type" value="Genomic_DNA"/>
</dbReference>
<dbReference type="AlphaFoldDB" id="M0PKF3"/>
<organism evidence="2 3">
    <name type="scientific">Halorubrum aidingense JCM 13560</name>
    <dbReference type="NCBI Taxonomy" id="1230454"/>
    <lineage>
        <taxon>Archaea</taxon>
        <taxon>Methanobacteriati</taxon>
        <taxon>Methanobacteriota</taxon>
        <taxon>Stenosarchaea group</taxon>
        <taxon>Halobacteria</taxon>
        <taxon>Halobacteriales</taxon>
        <taxon>Haloferacaceae</taxon>
        <taxon>Halorubrum</taxon>
    </lineage>
</organism>
<dbReference type="RefSeq" id="WP_007997877.1">
    <property type="nucleotide sequence ID" value="NZ_AOJI01000003.1"/>
</dbReference>
<feature type="transmembrane region" description="Helical" evidence="1">
    <location>
        <begin position="20"/>
        <end position="38"/>
    </location>
</feature>
<accession>M0PKF3</accession>
<proteinExistence type="predicted"/>
<sequence>MTRRNALLDAICSQRDQIPLILAVCAVMGLLLVFPLVLLERGTAGYTIAVIDGLLVLGCLALFGPTYWYCVKREMD</sequence>
<evidence type="ECO:0000313" key="3">
    <source>
        <dbReference type="Proteomes" id="UP000011575"/>
    </source>
</evidence>
<keyword evidence="1" id="KW-1133">Transmembrane helix</keyword>
<keyword evidence="3" id="KW-1185">Reference proteome</keyword>